<organism evidence="6 7">
    <name type="scientific">Methylophaga muralis</name>
    <dbReference type="NCBI Taxonomy" id="291169"/>
    <lineage>
        <taxon>Bacteria</taxon>
        <taxon>Pseudomonadati</taxon>
        <taxon>Pseudomonadota</taxon>
        <taxon>Gammaproteobacteria</taxon>
        <taxon>Thiotrichales</taxon>
        <taxon>Piscirickettsiaceae</taxon>
        <taxon>Methylophaga</taxon>
    </lineage>
</organism>
<evidence type="ECO:0000259" key="5">
    <source>
        <dbReference type="PROSITE" id="PS50887"/>
    </source>
</evidence>
<dbReference type="InterPro" id="IPR003018">
    <property type="entry name" value="GAF"/>
</dbReference>
<evidence type="ECO:0000313" key="7">
    <source>
        <dbReference type="Proteomes" id="UP000094379"/>
    </source>
</evidence>
<feature type="domain" description="PAC" evidence="3">
    <location>
        <begin position="463"/>
        <end position="515"/>
    </location>
</feature>
<gene>
    <name evidence="6" type="primary">gmr_10</name>
    <name evidence="6" type="ORF">A9E74_01466</name>
</gene>
<feature type="domain" description="PAS" evidence="2">
    <location>
        <begin position="512"/>
        <end position="558"/>
    </location>
</feature>
<dbReference type="PROSITE" id="PS50887">
    <property type="entry name" value="GGDEF"/>
    <property type="match status" value="1"/>
</dbReference>
<keyword evidence="7" id="KW-1185">Reference proteome</keyword>
<dbReference type="InterPro" id="IPR001633">
    <property type="entry name" value="EAL_dom"/>
</dbReference>
<comment type="caution">
    <text evidence="6">The sequence shown here is derived from an EMBL/GenBank/DDBJ whole genome shotgun (WGS) entry which is preliminary data.</text>
</comment>
<dbReference type="GO" id="GO:0071111">
    <property type="term" value="F:cyclic-guanylate-specific phosphodiesterase activity"/>
    <property type="evidence" value="ECO:0007669"/>
    <property type="project" value="UniProtKB-EC"/>
</dbReference>
<dbReference type="SMART" id="SM00086">
    <property type="entry name" value="PAC"/>
    <property type="match status" value="4"/>
</dbReference>
<dbReference type="Pfam" id="PF08447">
    <property type="entry name" value="PAS_3"/>
    <property type="match status" value="1"/>
</dbReference>
<dbReference type="Gene3D" id="3.20.20.450">
    <property type="entry name" value="EAL domain"/>
    <property type="match status" value="1"/>
</dbReference>
<dbReference type="NCBIfam" id="TIGR00229">
    <property type="entry name" value="sensory_box"/>
    <property type="match status" value="2"/>
</dbReference>
<accession>A0A1E3GRU0</accession>
<dbReference type="Pfam" id="PF13185">
    <property type="entry name" value="GAF_2"/>
    <property type="match status" value="1"/>
</dbReference>
<evidence type="ECO:0000259" key="2">
    <source>
        <dbReference type="PROSITE" id="PS50112"/>
    </source>
</evidence>
<dbReference type="PANTHER" id="PTHR44757">
    <property type="entry name" value="DIGUANYLATE CYCLASE DGCP"/>
    <property type="match status" value="1"/>
</dbReference>
<dbReference type="InterPro" id="IPR029787">
    <property type="entry name" value="Nucleotide_cyclase"/>
</dbReference>
<dbReference type="InterPro" id="IPR000160">
    <property type="entry name" value="GGDEF_dom"/>
</dbReference>
<feature type="domain" description="PAC" evidence="3">
    <location>
        <begin position="151"/>
        <end position="206"/>
    </location>
</feature>
<comment type="cofactor">
    <cofactor evidence="1">
        <name>Mg(2+)</name>
        <dbReference type="ChEBI" id="CHEBI:18420"/>
    </cofactor>
</comment>
<dbReference type="Proteomes" id="UP000094379">
    <property type="component" value="Unassembled WGS sequence"/>
</dbReference>
<dbReference type="InterPro" id="IPR013655">
    <property type="entry name" value="PAS_fold_3"/>
</dbReference>
<dbReference type="CDD" id="cd00130">
    <property type="entry name" value="PAS"/>
    <property type="match status" value="2"/>
</dbReference>
<dbReference type="STRING" id="291169.A9E74_01466"/>
<dbReference type="PROSITE" id="PS50112">
    <property type="entry name" value="PAS"/>
    <property type="match status" value="2"/>
</dbReference>
<feature type="domain" description="EAL" evidence="4">
    <location>
        <begin position="810"/>
        <end position="1017"/>
    </location>
</feature>
<dbReference type="SUPFAM" id="SSF55785">
    <property type="entry name" value="PYP-like sensor domain (PAS domain)"/>
    <property type="match status" value="4"/>
</dbReference>
<feature type="domain" description="PAC" evidence="3">
    <location>
        <begin position="585"/>
        <end position="637"/>
    </location>
</feature>
<dbReference type="SMART" id="SM00052">
    <property type="entry name" value="EAL"/>
    <property type="match status" value="1"/>
</dbReference>
<dbReference type="EMBL" id="MCRI01000013">
    <property type="protein sequence ID" value="ODN66770.1"/>
    <property type="molecule type" value="Genomic_DNA"/>
</dbReference>
<dbReference type="AlphaFoldDB" id="A0A1E3GRU0"/>
<dbReference type="InterPro" id="IPR035965">
    <property type="entry name" value="PAS-like_dom_sf"/>
</dbReference>
<dbReference type="Gene3D" id="3.30.450.20">
    <property type="entry name" value="PAS domain"/>
    <property type="match status" value="4"/>
</dbReference>
<evidence type="ECO:0000256" key="1">
    <source>
        <dbReference type="ARBA" id="ARBA00001946"/>
    </source>
</evidence>
<dbReference type="InterPro" id="IPR029016">
    <property type="entry name" value="GAF-like_dom_sf"/>
</dbReference>
<dbReference type="SMART" id="SM00267">
    <property type="entry name" value="GGDEF"/>
    <property type="match status" value="1"/>
</dbReference>
<evidence type="ECO:0000259" key="4">
    <source>
        <dbReference type="PROSITE" id="PS50883"/>
    </source>
</evidence>
<dbReference type="Pfam" id="PF13426">
    <property type="entry name" value="PAS_9"/>
    <property type="match status" value="1"/>
</dbReference>
<dbReference type="SMART" id="SM00091">
    <property type="entry name" value="PAS"/>
    <property type="match status" value="2"/>
</dbReference>
<feature type="domain" description="PAS" evidence="2">
    <location>
        <begin position="78"/>
        <end position="119"/>
    </location>
</feature>
<dbReference type="Gene3D" id="3.30.450.40">
    <property type="match status" value="1"/>
</dbReference>
<dbReference type="SUPFAM" id="SSF55073">
    <property type="entry name" value="Nucleotide cyclase"/>
    <property type="match status" value="1"/>
</dbReference>
<feature type="domain" description="PAC" evidence="3">
    <location>
        <begin position="18"/>
        <end position="77"/>
    </location>
</feature>
<dbReference type="GO" id="GO:0006355">
    <property type="term" value="P:regulation of DNA-templated transcription"/>
    <property type="evidence" value="ECO:0007669"/>
    <property type="project" value="InterPro"/>
</dbReference>
<dbReference type="CDD" id="cd01949">
    <property type="entry name" value="GGDEF"/>
    <property type="match status" value="1"/>
</dbReference>
<dbReference type="InterPro" id="IPR052155">
    <property type="entry name" value="Biofilm_reg_signaling"/>
</dbReference>
<dbReference type="InterPro" id="IPR001610">
    <property type="entry name" value="PAC"/>
</dbReference>
<evidence type="ECO:0000259" key="3">
    <source>
        <dbReference type="PROSITE" id="PS50113"/>
    </source>
</evidence>
<dbReference type="InterPro" id="IPR000700">
    <property type="entry name" value="PAS-assoc_C"/>
</dbReference>
<dbReference type="Gene3D" id="3.30.70.270">
    <property type="match status" value="1"/>
</dbReference>
<protein>
    <submittedName>
        <fullName evidence="6">Cyclic di-GMP phosphodiesterase Gmr</fullName>
        <ecNumber evidence="6">3.1.4.52</ecNumber>
    </submittedName>
</protein>
<reference evidence="6 7" key="1">
    <citation type="submission" date="2016-07" db="EMBL/GenBank/DDBJ databases">
        <title>Draft Genome Sequence of Methylophaga muralis Bur 1.</title>
        <authorList>
            <person name="Vasilenko O.V."/>
            <person name="Doronina N.V."/>
            <person name="Shmareva M.N."/>
            <person name="Tarlachkov S.V."/>
            <person name="Mustakhimov I."/>
            <person name="Trotsenko Y.A."/>
        </authorList>
    </citation>
    <scope>NUCLEOTIDE SEQUENCE [LARGE SCALE GENOMIC DNA]</scope>
    <source>
        <strain evidence="6 7">Bur 1</strain>
    </source>
</reference>
<dbReference type="PROSITE" id="PS50113">
    <property type="entry name" value="PAC"/>
    <property type="match status" value="4"/>
</dbReference>
<sequence>MFSKSYADVYFSLEKQLFNGEVEVAQEIQPYVDNTGQSGWVDNRKYPIKNETGEVIGLFGVARDITRLIETESALKKSEQEFRNIYENAPVGLFQTTYEGKLLGCNPAFAVMLGYTDPEQAVVNLTNISDQVYVHHADRDSLVNKIVAQESWVALDMVEWKRKDSKVIWVELYGRKLVNPDTNITILEGAALDITRRIYAEQKLKRSNYLYAALSKCNEAIIRCKTEQELFVTVCKDAVEHGEFKMAWIAKLDIDNETVIPITVYGNGKEYLEHTQINTKLGSPQSQGPTGRAFLEGNAIWCQDFQNDPMTFPWREQGLTFGWRSSASIPLFRGGKVVAALNLYADNLNAFDVAEQNLLLEMGKDISYALDHFEEISLIQKYDRELRESQALNRVANRLAKIGGWAVELPDMALTWSDEIYAIHGLAPDEGITLERALSFYPGKYNKQVRNSVASCLSDGSPYELDAQIINAKGQRKWTRISGQGVWSSDGDLIGIHGAMQDITSIKENEASLKKLSQAVEQSPSSVLITDVAARIEYVNETFLNQTGYTLEEVIGQNPRLLQSGKTLSNDYREMWSALKQGNAWRGEFYNKRKDGSEYVVSLMISPVRNDDGEIINYLAIEDDITEKKKDEERINYLAHHDQLTGLPNRVLLNDHFQFALNTAQRNHEQLAVMFLDLDNFKTINDGLGHSIGDKLLIELSQRLKKILRNDDLIGRFGGDEFIIVLPKTDANGAAVLAQKLIEIIAEAFYIGPYKLTCSSSIGIAICPEDGTEVDTLSKNADAAMYKVKQLSKNNFMFFTPEMQEKSKRNLELSLALRTAIQEDLLYLMYQPQVRLVDMKMIGIEALLRWNHPEFGEVSPAEFIPIAEESGLINDIGRWVLERAIADMQQLLSKTTDEFQIAINISVVQFRNRNLINDIGSLLRLYAVPARRVTLELTEAVAMSEPEIAIAIMDELHKLGVGIAIDDFGTGYSSLSYLKKFRVNKLKIDKSFVDDIETDSDDRAIASAIISMARSLV</sequence>
<dbReference type="InterPro" id="IPR035919">
    <property type="entry name" value="EAL_sf"/>
</dbReference>
<dbReference type="SUPFAM" id="SSF55781">
    <property type="entry name" value="GAF domain-like"/>
    <property type="match status" value="1"/>
</dbReference>
<dbReference type="PANTHER" id="PTHR44757:SF2">
    <property type="entry name" value="BIOFILM ARCHITECTURE MAINTENANCE PROTEIN MBAA"/>
    <property type="match status" value="1"/>
</dbReference>
<dbReference type="Pfam" id="PF00989">
    <property type="entry name" value="PAS"/>
    <property type="match status" value="1"/>
</dbReference>
<dbReference type="CDD" id="cd01948">
    <property type="entry name" value="EAL"/>
    <property type="match status" value="1"/>
</dbReference>
<evidence type="ECO:0000313" key="6">
    <source>
        <dbReference type="EMBL" id="ODN66770.1"/>
    </source>
</evidence>
<dbReference type="InterPro" id="IPR000014">
    <property type="entry name" value="PAS"/>
</dbReference>
<dbReference type="InterPro" id="IPR013767">
    <property type="entry name" value="PAS_fold"/>
</dbReference>
<dbReference type="Pfam" id="PF00563">
    <property type="entry name" value="EAL"/>
    <property type="match status" value="1"/>
</dbReference>
<dbReference type="FunFam" id="3.30.70.270:FF:000001">
    <property type="entry name" value="Diguanylate cyclase domain protein"/>
    <property type="match status" value="1"/>
</dbReference>
<dbReference type="EC" id="3.1.4.52" evidence="6"/>
<dbReference type="InterPro" id="IPR043128">
    <property type="entry name" value="Rev_trsase/Diguanyl_cyclase"/>
</dbReference>
<name>A0A1E3GRU0_9GAMM</name>
<dbReference type="PATRIC" id="fig|291169.3.peg.1471"/>
<keyword evidence="6" id="KW-0378">Hydrolase</keyword>
<dbReference type="PROSITE" id="PS50883">
    <property type="entry name" value="EAL"/>
    <property type="match status" value="1"/>
</dbReference>
<proteinExistence type="predicted"/>
<feature type="domain" description="GGDEF" evidence="5">
    <location>
        <begin position="669"/>
        <end position="801"/>
    </location>
</feature>
<dbReference type="Pfam" id="PF00990">
    <property type="entry name" value="GGDEF"/>
    <property type="match status" value="1"/>
</dbReference>
<dbReference type="NCBIfam" id="TIGR00254">
    <property type="entry name" value="GGDEF"/>
    <property type="match status" value="1"/>
</dbReference>
<dbReference type="SUPFAM" id="SSF141868">
    <property type="entry name" value="EAL domain-like"/>
    <property type="match status" value="1"/>
</dbReference>